<dbReference type="InterPro" id="IPR044862">
    <property type="entry name" value="Pro_4_hyd_alph_FE2OG_OXY"/>
</dbReference>
<dbReference type="EMBL" id="FNAJ01000005">
    <property type="protein sequence ID" value="SDE22861.1"/>
    <property type="molecule type" value="Genomic_DNA"/>
</dbReference>
<keyword evidence="4" id="KW-1185">Reference proteome</keyword>
<dbReference type="Gene3D" id="2.60.120.620">
    <property type="entry name" value="q2cbj1_9rhob like domain"/>
    <property type="match status" value="1"/>
</dbReference>
<sequence>MAKSSPDSPATSSPRPERPSGFFIPDFAEGIFGAVRAVPRHLDAARPWTRLAVASEALRATIRREFSEGGRVLHVCLQDALLPERAEALHAALRQALFRRHHHGPYPLHVAPLDSRQPPSTLIDFCAWLRSDEAAAFFADLVGWPRPLQTRQVQVSRMEVGESFPPHHDTQEEGLAVVFNFTRPWDERFGGVLAFPHPEGAWDSIRVPPLFNSVFVFRAVGALHRVTEWLPAAQGHQRYSITAFMLERP</sequence>
<evidence type="ECO:0000313" key="3">
    <source>
        <dbReference type="EMBL" id="SDE22861.1"/>
    </source>
</evidence>
<organism evidence="3 4">
    <name type="scientific">Myxococcus virescens</name>
    <dbReference type="NCBI Taxonomy" id="83456"/>
    <lineage>
        <taxon>Bacteria</taxon>
        <taxon>Pseudomonadati</taxon>
        <taxon>Myxococcota</taxon>
        <taxon>Myxococcia</taxon>
        <taxon>Myxococcales</taxon>
        <taxon>Cystobacterineae</taxon>
        <taxon>Myxococcaceae</taxon>
        <taxon>Myxococcus</taxon>
    </lineage>
</organism>
<dbReference type="Proteomes" id="UP000198717">
    <property type="component" value="Unassembled WGS sequence"/>
</dbReference>
<gene>
    <name evidence="3" type="ORF">SAMN04488504_105135</name>
</gene>
<proteinExistence type="predicted"/>
<protein>
    <submittedName>
        <fullName evidence="3">2OG-Fe(II) oxygenase superfamily protein</fullName>
    </submittedName>
</protein>
<name>A0ABY0MRW0_9BACT</name>
<accession>A0ABY0MRW0</accession>
<evidence type="ECO:0000256" key="1">
    <source>
        <dbReference type="SAM" id="MobiDB-lite"/>
    </source>
</evidence>
<evidence type="ECO:0000313" key="4">
    <source>
        <dbReference type="Proteomes" id="UP000198717"/>
    </source>
</evidence>
<feature type="domain" description="Prolyl 4-hydroxylase alpha subunit Fe(2+) 2OG dioxygenase" evidence="2">
    <location>
        <begin position="153"/>
        <end position="245"/>
    </location>
</feature>
<feature type="region of interest" description="Disordered" evidence="1">
    <location>
        <begin position="1"/>
        <end position="21"/>
    </location>
</feature>
<comment type="caution">
    <text evidence="3">The sequence shown here is derived from an EMBL/GenBank/DDBJ whole genome shotgun (WGS) entry which is preliminary data.</text>
</comment>
<reference evidence="3 4" key="1">
    <citation type="submission" date="2016-10" db="EMBL/GenBank/DDBJ databases">
        <authorList>
            <person name="Varghese N."/>
            <person name="Submissions S."/>
        </authorList>
    </citation>
    <scope>NUCLEOTIDE SEQUENCE [LARGE SCALE GENOMIC DNA]</scope>
    <source>
        <strain evidence="3 4">DSM 2260</strain>
    </source>
</reference>
<feature type="compositionally biased region" description="Polar residues" evidence="1">
    <location>
        <begin position="1"/>
        <end position="14"/>
    </location>
</feature>
<dbReference type="Pfam" id="PF13640">
    <property type="entry name" value="2OG-FeII_Oxy_3"/>
    <property type="match status" value="1"/>
</dbReference>
<dbReference type="RefSeq" id="WP_228558339.1">
    <property type="nucleotide sequence ID" value="NZ_BJVY01000012.1"/>
</dbReference>
<evidence type="ECO:0000259" key="2">
    <source>
        <dbReference type="Pfam" id="PF13640"/>
    </source>
</evidence>